<accession>A0A839R263</accession>
<organism evidence="1 2">
    <name type="scientific">Helcobacillus massiliensis</name>
    <dbReference type="NCBI Taxonomy" id="521392"/>
    <lineage>
        <taxon>Bacteria</taxon>
        <taxon>Bacillati</taxon>
        <taxon>Actinomycetota</taxon>
        <taxon>Actinomycetes</taxon>
        <taxon>Micrococcales</taxon>
        <taxon>Dermabacteraceae</taxon>
        <taxon>Helcobacillus</taxon>
    </lineage>
</organism>
<dbReference type="AlphaFoldDB" id="A0A839R263"/>
<gene>
    <name evidence="1" type="ORF">FHX50_001064</name>
</gene>
<evidence type="ECO:0000313" key="2">
    <source>
        <dbReference type="Proteomes" id="UP000568050"/>
    </source>
</evidence>
<reference evidence="1 2" key="1">
    <citation type="submission" date="2020-08" db="EMBL/GenBank/DDBJ databases">
        <title>Sequencing the genomes of 1000 actinobacteria strains.</title>
        <authorList>
            <person name="Klenk H.-P."/>
        </authorList>
    </citation>
    <scope>NUCLEOTIDE SEQUENCE [LARGE SCALE GENOMIC DNA]</scope>
    <source>
        <strain evidence="1 2">DSM 23040</strain>
    </source>
</reference>
<evidence type="ECO:0000313" key="1">
    <source>
        <dbReference type="EMBL" id="MBB3022816.1"/>
    </source>
</evidence>
<dbReference type="RefSeq" id="WP_183375140.1">
    <property type="nucleotide sequence ID" value="NZ_CBCSFZ010000022.1"/>
</dbReference>
<proteinExistence type="predicted"/>
<dbReference type="EMBL" id="JACHWP010000001">
    <property type="protein sequence ID" value="MBB3022816.1"/>
    <property type="molecule type" value="Genomic_DNA"/>
</dbReference>
<comment type="caution">
    <text evidence="1">The sequence shown here is derived from an EMBL/GenBank/DDBJ whole genome shotgun (WGS) entry which is preliminary data.</text>
</comment>
<dbReference type="Proteomes" id="UP000568050">
    <property type="component" value="Unassembled WGS sequence"/>
</dbReference>
<name>A0A839R263_9MICO</name>
<protein>
    <submittedName>
        <fullName evidence="1">Uncharacterized protein</fullName>
    </submittedName>
</protein>
<sequence length="167" mass="18465">MTTDQILARLAACGITPVDPTSFAPEDDDPFFILTDVDDDGVGSLRYVLAYDAEMIDDKTAYTDWIHEWARATDRSDAIGDVQSHVDFDGGASFVQWSLNGTRTRVDFEQEGDWIHPDAADAIIDQLGSVEGRTRLFIDNGQGGVYAWVLPGTVDQFTELFPEAERA</sequence>
<keyword evidence="2" id="KW-1185">Reference proteome</keyword>